<dbReference type="SUPFAM" id="SSF46785">
    <property type="entry name" value="Winged helix' DNA-binding domain"/>
    <property type="match status" value="1"/>
</dbReference>
<reference evidence="7" key="2">
    <citation type="journal article" date="2019" name="MicrobiologyOpen">
        <title>High-quality draft genome sequence of Gaiella occulta isolated from a 150 meter deep mineral water borehole and comparison with the genome sequences of other deep-branching lineages of the phylum Actinobacteria.</title>
        <authorList>
            <person name="Severino R."/>
            <person name="Froufe H.J.C."/>
            <person name="Barroso C."/>
            <person name="Albuquerque L."/>
            <person name="Lobo-da-Cunha A."/>
            <person name="da Costa M.S."/>
            <person name="Egas C."/>
        </authorList>
    </citation>
    <scope>NUCLEOTIDE SEQUENCE [LARGE SCALE GENOMIC DNA]</scope>
    <source>
        <strain evidence="7">F2-233</strain>
    </source>
</reference>
<dbReference type="InterPro" id="IPR005119">
    <property type="entry name" value="LysR_subst-bd"/>
</dbReference>
<dbReference type="InterPro" id="IPR036390">
    <property type="entry name" value="WH_DNA-bd_sf"/>
</dbReference>
<dbReference type="Proteomes" id="UP000254134">
    <property type="component" value="Unassembled WGS sequence"/>
</dbReference>
<comment type="caution">
    <text evidence="6">The sequence shown here is derived from an EMBL/GenBank/DDBJ whole genome shotgun (WGS) entry which is preliminary data.</text>
</comment>
<dbReference type="CDD" id="cd05466">
    <property type="entry name" value="PBP2_LTTR_substrate"/>
    <property type="match status" value="1"/>
</dbReference>
<dbReference type="Pfam" id="PF03466">
    <property type="entry name" value="LysR_substrate"/>
    <property type="match status" value="1"/>
</dbReference>
<dbReference type="GO" id="GO:0032993">
    <property type="term" value="C:protein-DNA complex"/>
    <property type="evidence" value="ECO:0007669"/>
    <property type="project" value="TreeGrafter"/>
</dbReference>
<proteinExistence type="inferred from homology"/>
<dbReference type="AlphaFoldDB" id="A0A7M2YYX6"/>
<dbReference type="RefSeq" id="WP_181813345.1">
    <property type="nucleotide sequence ID" value="NZ_QQZY01000002.1"/>
</dbReference>
<dbReference type="PROSITE" id="PS50931">
    <property type="entry name" value="HTH_LYSR"/>
    <property type="match status" value="1"/>
</dbReference>
<dbReference type="GO" id="GO:0003677">
    <property type="term" value="F:DNA binding"/>
    <property type="evidence" value="ECO:0007669"/>
    <property type="project" value="UniProtKB-KW"/>
</dbReference>
<reference evidence="6 7" key="1">
    <citation type="submission" date="2018-07" db="EMBL/GenBank/DDBJ databases">
        <title>High-quality-draft genome sequence of Gaiella occulta.</title>
        <authorList>
            <person name="Severino R."/>
            <person name="Froufe H.J.C."/>
            <person name="Rainey F.A."/>
            <person name="Barroso C."/>
            <person name="Albuquerque L."/>
            <person name="Lobo-Da-Cunha A."/>
            <person name="Da Costa M.S."/>
            <person name="Egas C."/>
        </authorList>
    </citation>
    <scope>NUCLEOTIDE SEQUENCE [LARGE SCALE GENOMIC DNA]</scope>
    <source>
        <strain evidence="6 7">F2-233</strain>
    </source>
</reference>
<dbReference type="Gene3D" id="3.40.190.290">
    <property type="match status" value="1"/>
</dbReference>
<dbReference type="PANTHER" id="PTHR30346">
    <property type="entry name" value="TRANSCRIPTIONAL DUAL REGULATOR HCAR-RELATED"/>
    <property type="match status" value="1"/>
</dbReference>
<dbReference type="InterPro" id="IPR036388">
    <property type="entry name" value="WH-like_DNA-bd_sf"/>
</dbReference>
<dbReference type="PRINTS" id="PR00039">
    <property type="entry name" value="HTHLYSR"/>
</dbReference>
<dbReference type="PANTHER" id="PTHR30346:SF29">
    <property type="entry name" value="LYSR SUBSTRATE-BINDING"/>
    <property type="match status" value="1"/>
</dbReference>
<evidence type="ECO:0000313" key="6">
    <source>
        <dbReference type="EMBL" id="RDI74964.1"/>
    </source>
</evidence>
<evidence type="ECO:0000259" key="5">
    <source>
        <dbReference type="PROSITE" id="PS50931"/>
    </source>
</evidence>
<dbReference type="InterPro" id="IPR000847">
    <property type="entry name" value="LysR_HTH_N"/>
</dbReference>
<dbReference type="Pfam" id="PF00126">
    <property type="entry name" value="HTH_1"/>
    <property type="match status" value="1"/>
</dbReference>
<keyword evidence="3" id="KW-0238">DNA-binding</keyword>
<comment type="similarity">
    <text evidence="1">Belongs to the LysR transcriptional regulatory family.</text>
</comment>
<accession>A0A7M2YYX6</accession>
<evidence type="ECO:0000256" key="1">
    <source>
        <dbReference type="ARBA" id="ARBA00009437"/>
    </source>
</evidence>
<evidence type="ECO:0000256" key="3">
    <source>
        <dbReference type="ARBA" id="ARBA00023125"/>
    </source>
</evidence>
<organism evidence="6 7">
    <name type="scientific">Gaiella occulta</name>
    <dbReference type="NCBI Taxonomy" id="1002870"/>
    <lineage>
        <taxon>Bacteria</taxon>
        <taxon>Bacillati</taxon>
        <taxon>Actinomycetota</taxon>
        <taxon>Thermoleophilia</taxon>
        <taxon>Gaiellales</taxon>
        <taxon>Gaiellaceae</taxon>
        <taxon>Gaiella</taxon>
    </lineage>
</organism>
<keyword evidence="4" id="KW-0804">Transcription</keyword>
<gene>
    <name evidence="6" type="ORF">Gocc_0762</name>
</gene>
<evidence type="ECO:0000313" key="7">
    <source>
        <dbReference type="Proteomes" id="UP000254134"/>
    </source>
</evidence>
<sequence length="315" mass="33415">MTTITEPDSWLGVELRHFAALDAVAQEASFGRAAERLGYTQSAVSQQIAALERIVGEKLVQRPGGPRAVSLTEAGTLLLRHAEAIVHRIEAARADMAALRAGESGSLRVGTYQSVGARVVPEVMRRFLPAWQGIELGLSEPTTDPELYGAVESGDLDLAFCSPPLPDGPFEALELMSDPYVLLVPAGHPAAARGAASLADLGSLSLIGSNTCSSGTVVETALRGLGFPVEYAFRSDDNGTLQGLVAAGFGAALMPLLAVTPGDERVRVLRIEPALPRRVIAVMWHRDRHRSPAARAFVEIAQAVSAEVERDLVEP</sequence>
<keyword evidence="2" id="KW-0805">Transcription regulation</keyword>
<evidence type="ECO:0000256" key="4">
    <source>
        <dbReference type="ARBA" id="ARBA00023163"/>
    </source>
</evidence>
<name>A0A7M2YYX6_9ACTN</name>
<dbReference type="GO" id="GO:0003700">
    <property type="term" value="F:DNA-binding transcription factor activity"/>
    <property type="evidence" value="ECO:0007669"/>
    <property type="project" value="InterPro"/>
</dbReference>
<feature type="domain" description="HTH lysR-type" evidence="5">
    <location>
        <begin position="13"/>
        <end position="72"/>
    </location>
</feature>
<dbReference type="EMBL" id="QQZY01000002">
    <property type="protein sequence ID" value="RDI74964.1"/>
    <property type="molecule type" value="Genomic_DNA"/>
</dbReference>
<evidence type="ECO:0000256" key="2">
    <source>
        <dbReference type="ARBA" id="ARBA00023015"/>
    </source>
</evidence>
<keyword evidence="7" id="KW-1185">Reference proteome</keyword>
<dbReference type="FunFam" id="1.10.10.10:FF:000001">
    <property type="entry name" value="LysR family transcriptional regulator"/>
    <property type="match status" value="1"/>
</dbReference>
<dbReference type="Gene3D" id="1.10.10.10">
    <property type="entry name" value="Winged helix-like DNA-binding domain superfamily/Winged helix DNA-binding domain"/>
    <property type="match status" value="1"/>
</dbReference>
<dbReference type="SUPFAM" id="SSF53850">
    <property type="entry name" value="Periplasmic binding protein-like II"/>
    <property type="match status" value="1"/>
</dbReference>
<protein>
    <submittedName>
        <fullName evidence="6">Transcriptional regulator</fullName>
    </submittedName>
</protein>